<accession>A0AAV9V1E9</accession>
<evidence type="ECO:0000256" key="1">
    <source>
        <dbReference type="SAM" id="MobiDB-lite"/>
    </source>
</evidence>
<evidence type="ECO:0000313" key="2">
    <source>
        <dbReference type="EMBL" id="KAK6353355.1"/>
    </source>
</evidence>
<proteinExistence type="predicted"/>
<feature type="region of interest" description="Disordered" evidence="1">
    <location>
        <begin position="101"/>
        <end position="132"/>
    </location>
</feature>
<dbReference type="AlphaFoldDB" id="A0AAV9V1E9"/>
<feature type="compositionally biased region" description="Pro residues" evidence="1">
    <location>
        <begin position="106"/>
        <end position="115"/>
    </location>
</feature>
<dbReference type="EMBL" id="JAVHNQ010000003">
    <property type="protein sequence ID" value="KAK6353355.1"/>
    <property type="molecule type" value="Genomic_DNA"/>
</dbReference>
<gene>
    <name evidence="2" type="ORF">TWF696_005323</name>
</gene>
<evidence type="ECO:0000313" key="3">
    <source>
        <dbReference type="Proteomes" id="UP001375240"/>
    </source>
</evidence>
<sequence>MLYKDMPNNLPARYLPARLFVIRIGPYEVPFFPHSRAEPVIHIVIRRRQSTRPVDLERLVLSTIRVVGWRWIAVDTHNPRTNFAALGLNIPGVAGYDPTKDHVGNPLPPPPPYSPQPQAVVEAGPTKPTALSKAGKKIMHASSCIFAVRWRFRLPVQNSFRWLKTWKARKINQQQVDHKFPEEHRMALNLEPFMRACQ</sequence>
<name>A0AAV9V1E9_9PEZI</name>
<dbReference type="Proteomes" id="UP001375240">
    <property type="component" value="Unassembled WGS sequence"/>
</dbReference>
<organism evidence="2 3">
    <name type="scientific">Orbilia brochopaga</name>
    <dbReference type="NCBI Taxonomy" id="3140254"/>
    <lineage>
        <taxon>Eukaryota</taxon>
        <taxon>Fungi</taxon>
        <taxon>Dikarya</taxon>
        <taxon>Ascomycota</taxon>
        <taxon>Pezizomycotina</taxon>
        <taxon>Orbiliomycetes</taxon>
        <taxon>Orbiliales</taxon>
        <taxon>Orbiliaceae</taxon>
        <taxon>Orbilia</taxon>
    </lineage>
</organism>
<protein>
    <submittedName>
        <fullName evidence="2">Uncharacterized protein</fullName>
    </submittedName>
</protein>
<reference evidence="2 3" key="1">
    <citation type="submission" date="2019-10" db="EMBL/GenBank/DDBJ databases">
        <authorList>
            <person name="Palmer J.M."/>
        </authorList>
    </citation>
    <scope>NUCLEOTIDE SEQUENCE [LARGE SCALE GENOMIC DNA]</scope>
    <source>
        <strain evidence="2 3">TWF696</strain>
    </source>
</reference>
<comment type="caution">
    <text evidence="2">The sequence shown here is derived from an EMBL/GenBank/DDBJ whole genome shotgun (WGS) entry which is preliminary data.</text>
</comment>
<keyword evidence="3" id="KW-1185">Reference proteome</keyword>